<reference evidence="7" key="2">
    <citation type="submission" date="2015-06" db="UniProtKB">
        <authorList>
            <consortium name="EnsemblMetazoa"/>
        </authorList>
    </citation>
    <scope>IDENTIFICATION</scope>
</reference>
<evidence type="ECO:0000256" key="5">
    <source>
        <dbReference type="PROSITE-ProRule" id="PRU00042"/>
    </source>
</evidence>
<dbReference type="GO" id="GO:0008270">
    <property type="term" value="F:zinc ion binding"/>
    <property type="evidence" value="ECO:0007669"/>
    <property type="project" value="UniProtKB-KW"/>
</dbReference>
<proteinExistence type="predicted"/>
<evidence type="ECO:0000256" key="4">
    <source>
        <dbReference type="ARBA" id="ARBA00022833"/>
    </source>
</evidence>
<accession>T1H307</accession>
<dbReference type="OMA" id="THIEREE"/>
<dbReference type="PROSITE" id="PS50157">
    <property type="entry name" value="ZINC_FINGER_C2H2_2"/>
    <property type="match status" value="2"/>
</dbReference>
<dbReference type="PANTHER" id="PTHR24379:SF117">
    <property type="entry name" value="ZINC FINGER PROTEIN WECKLE"/>
    <property type="match status" value="1"/>
</dbReference>
<feature type="domain" description="C2H2-type" evidence="6">
    <location>
        <begin position="296"/>
        <end position="319"/>
    </location>
</feature>
<dbReference type="EMBL" id="CAQQ02375752">
    <property type="status" value="NOT_ANNOTATED_CDS"/>
    <property type="molecule type" value="Genomic_DNA"/>
</dbReference>
<dbReference type="InterPro" id="IPR036236">
    <property type="entry name" value="Znf_C2H2_sf"/>
</dbReference>
<keyword evidence="4" id="KW-0862">Zinc</keyword>
<organism evidence="7 8">
    <name type="scientific">Megaselia scalaris</name>
    <name type="common">Humpbacked fly</name>
    <name type="synonym">Phora scalaris</name>
    <dbReference type="NCBI Taxonomy" id="36166"/>
    <lineage>
        <taxon>Eukaryota</taxon>
        <taxon>Metazoa</taxon>
        <taxon>Ecdysozoa</taxon>
        <taxon>Arthropoda</taxon>
        <taxon>Hexapoda</taxon>
        <taxon>Insecta</taxon>
        <taxon>Pterygota</taxon>
        <taxon>Neoptera</taxon>
        <taxon>Endopterygota</taxon>
        <taxon>Diptera</taxon>
        <taxon>Brachycera</taxon>
        <taxon>Muscomorpha</taxon>
        <taxon>Platypezoidea</taxon>
        <taxon>Phoridae</taxon>
        <taxon>Megaseliini</taxon>
        <taxon>Megaselia</taxon>
    </lineage>
</organism>
<dbReference type="AlphaFoldDB" id="T1H307"/>
<dbReference type="InterPro" id="IPR013087">
    <property type="entry name" value="Znf_C2H2_type"/>
</dbReference>
<keyword evidence="3 5" id="KW-0863">Zinc-finger</keyword>
<dbReference type="Gene3D" id="3.30.160.60">
    <property type="entry name" value="Classic Zinc Finger"/>
    <property type="match status" value="3"/>
</dbReference>
<dbReference type="EnsemblMetazoa" id="MESCA010616-RA">
    <property type="protein sequence ID" value="MESCA010616-PA"/>
    <property type="gene ID" value="MESCA010616"/>
</dbReference>
<dbReference type="HOGENOM" id="CLU_666131_0_0_1"/>
<keyword evidence="8" id="KW-1185">Reference proteome</keyword>
<evidence type="ECO:0000256" key="2">
    <source>
        <dbReference type="ARBA" id="ARBA00022737"/>
    </source>
</evidence>
<keyword evidence="1" id="KW-0479">Metal-binding</keyword>
<reference evidence="8" key="1">
    <citation type="submission" date="2013-02" db="EMBL/GenBank/DDBJ databases">
        <authorList>
            <person name="Hughes D."/>
        </authorList>
    </citation>
    <scope>NUCLEOTIDE SEQUENCE</scope>
    <source>
        <strain>Durham</strain>
        <strain evidence="8">NC isolate 2 -- Noor lab</strain>
    </source>
</reference>
<evidence type="ECO:0000313" key="7">
    <source>
        <dbReference type="EnsemblMetazoa" id="MESCA010616-PA"/>
    </source>
</evidence>
<dbReference type="PANTHER" id="PTHR24379">
    <property type="entry name" value="KRAB AND ZINC FINGER DOMAIN-CONTAINING"/>
    <property type="match status" value="1"/>
</dbReference>
<dbReference type="SUPFAM" id="SSF57667">
    <property type="entry name" value="beta-beta-alpha zinc fingers"/>
    <property type="match status" value="3"/>
</dbReference>
<dbReference type="PROSITE" id="PS00028">
    <property type="entry name" value="ZINC_FINGER_C2H2_1"/>
    <property type="match status" value="1"/>
</dbReference>
<evidence type="ECO:0000256" key="1">
    <source>
        <dbReference type="ARBA" id="ARBA00022723"/>
    </source>
</evidence>
<evidence type="ECO:0000259" key="6">
    <source>
        <dbReference type="PROSITE" id="PS50157"/>
    </source>
</evidence>
<feature type="domain" description="C2H2-type" evidence="6">
    <location>
        <begin position="121"/>
        <end position="148"/>
    </location>
</feature>
<sequence length="413" mass="48216">MQLLEISASKLVVLLEEIWKTKGSQEVLESDLKEYFQLQRIYGKSEILKTEEDPLQNVNEDLFEEFNDPEILIEESCDISPVEEIPFSSSSESEEDFQEEKFLVNRPSYEAHVLALDDGSFKCRHCEKTATNISHLVNHVQTHMEKSTLCFICGKKVKSWRGLCPHEFQHKMPGGDSCNYSEDVTLQYICKFCDRLNFRSLVEFEDHRNMHTKERKYGCSCGATFRSYPNFSQHRKKMNCMSEGCKVPDYALSVFQKGPRKRNEKTYVCEMCDKFKSNCLTNFKQHIALKHTERHLPCPECPKLFPTQRILKTHFKRIHMERIKCEVCGKIVKKVSFATHMLNHDVSKYKRLRSQDVKECFICKQNFSETLHFKSLGHCEKLRVGKKTFRYLNSNVINVKIALSIGIKTLSNI</sequence>
<dbReference type="Proteomes" id="UP000015102">
    <property type="component" value="Unassembled WGS sequence"/>
</dbReference>
<dbReference type="STRING" id="36166.T1H307"/>
<evidence type="ECO:0000313" key="8">
    <source>
        <dbReference type="Proteomes" id="UP000015102"/>
    </source>
</evidence>
<dbReference type="SMART" id="SM00355">
    <property type="entry name" value="ZnF_C2H2"/>
    <property type="match status" value="6"/>
</dbReference>
<protein>
    <recommendedName>
        <fullName evidence="6">C2H2-type domain-containing protein</fullName>
    </recommendedName>
</protein>
<keyword evidence="2" id="KW-0677">Repeat</keyword>
<evidence type="ECO:0000256" key="3">
    <source>
        <dbReference type="ARBA" id="ARBA00022771"/>
    </source>
</evidence>
<name>T1H307_MEGSC</name>